<evidence type="ECO:0000256" key="1">
    <source>
        <dbReference type="SAM" id="Phobius"/>
    </source>
</evidence>
<proteinExistence type="predicted"/>
<evidence type="ECO:0000313" key="3">
    <source>
        <dbReference type="Proteomes" id="UP001180489"/>
    </source>
</evidence>
<keyword evidence="1" id="KW-0472">Membrane</keyword>
<sequence length="95" mass="9761">MSINRERLVAAAALVLSVLVMATSVEIGRNAIEALLTAVTTYGTSVLAAALAFALVGAPVGIRPVLKATRTVIAVAVVIALVLYGMGKSLWEVIV</sequence>
<dbReference type="RefSeq" id="WP_311638001.1">
    <property type="nucleotide sequence ID" value="NZ_JAVRFF010000089.1"/>
</dbReference>
<name>A0ABU2UYQ8_9ACTN</name>
<gene>
    <name evidence="2" type="ORF">RM863_38565</name>
</gene>
<keyword evidence="1" id="KW-0812">Transmembrane</keyword>
<keyword evidence="3" id="KW-1185">Reference proteome</keyword>
<dbReference type="Proteomes" id="UP001180489">
    <property type="component" value="Unassembled WGS sequence"/>
</dbReference>
<evidence type="ECO:0000313" key="2">
    <source>
        <dbReference type="EMBL" id="MDT0478036.1"/>
    </source>
</evidence>
<protein>
    <submittedName>
        <fullName evidence="2">Uncharacterized protein</fullName>
    </submittedName>
</protein>
<accession>A0ABU2UYQ8</accession>
<feature type="transmembrane region" description="Helical" evidence="1">
    <location>
        <begin position="68"/>
        <end position="87"/>
    </location>
</feature>
<dbReference type="EMBL" id="JAVRFF010000089">
    <property type="protein sequence ID" value="MDT0478036.1"/>
    <property type="molecule type" value="Genomic_DNA"/>
</dbReference>
<organism evidence="2 3">
    <name type="scientific">Streptomyces hintoniae</name>
    <dbReference type="NCBI Taxonomy" id="3075521"/>
    <lineage>
        <taxon>Bacteria</taxon>
        <taxon>Bacillati</taxon>
        <taxon>Actinomycetota</taxon>
        <taxon>Actinomycetes</taxon>
        <taxon>Kitasatosporales</taxon>
        <taxon>Streptomycetaceae</taxon>
        <taxon>Streptomyces</taxon>
    </lineage>
</organism>
<feature type="transmembrane region" description="Helical" evidence="1">
    <location>
        <begin position="34"/>
        <end position="56"/>
    </location>
</feature>
<comment type="caution">
    <text evidence="2">The sequence shown here is derived from an EMBL/GenBank/DDBJ whole genome shotgun (WGS) entry which is preliminary data.</text>
</comment>
<keyword evidence="1" id="KW-1133">Transmembrane helix</keyword>
<reference evidence="2" key="1">
    <citation type="submission" date="2024-05" db="EMBL/GenBank/DDBJ databases">
        <title>30 novel species of actinomycetes from the DSMZ collection.</title>
        <authorList>
            <person name="Nouioui I."/>
        </authorList>
    </citation>
    <scope>NUCLEOTIDE SEQUENCE</scope>
    <source>
        <strain evidence="2">DSM 41014</strain>
    </source>
</reference>